<accession>A0A378KL22</accession>
<keyword evidence="3" id="KW-0812">Transmembrane</keyword>
<gene>
    <name evidence="6" type="ORF">NCTC11978_03346</name>
</gene>
<dbReference type="Proteomes" id="UP000254033">
    <property type="component" value="Unassembled WGS sequence"/>
</dbReference>
<evidence type="ECO:0000313" key="7">
    <source>
        <dbReference type="Proteomes" id="UP000254033"/>
    </source>
</evidence>
<keyword evidence="5" id="KW-0472">Membrane</keyword>
<dbReference type="InterPro" id="IPR005498">
    <property type="entry name" value="T4SS_VirB10/TraB/TrbI"/>
</dbReference>
<protein>
    <submittedName>
        <fullName evidence="6">Protein LvhB10</fullName>
    </submittedName>
</protein>
<evidence type="ECO:0000256" key="3">
    <source>
        <dbReference type="ARBA" id="ARBA00022692"/>
    </source>
</evidence>
<dbReference type="CDD" id="cd16429">
    <property type="entry name" value="VirB10"/>
    <property type="match status" value="1"/>
</dbReference>
<keyword evidence="4" id="KW-1133">Transmembrane helix</keyword>
<dbReference type="RefSeq" id="WP_115176537.1">
    <property type="nucleotide sequence ID" value="NZ_UGNY01000002.1"/>
</dbReference>
<comment type="subcellular location">
    <subcellularLocation>
        <location evidence="1">Membrane</location>
        <topology evidence="1">Single-pass membrane protein</topology>
    </subcellularLocation>
</comment>
<name>A0A378KL22_9GAMM</name>
<dbReference type="Pfam" id="PF03743">
    <property type="entry name" value="TrbI"/>
    <property type="match status" value="1"/>
</dbReference>
<evidence type="ECO:0000256" key="2">
    <source>
        <dbReference type="ARBA" id="ARBA00010265"/>
    </source>
</evidence>
<dbReference type="InterPro" id="IPR042217">
    <property type="entry name" value="T4SS_VirB10/TrbI"/>
</dbReference>
<reference evidence="6 7" key="1">
    <citation type="submission" date="2018-06" db="EMBL/GenBank/DDBJ databases">
        <authorList>
            <consortium name="Pathogen Informatics"/>
            <person name="Doyle S."/>
        </authorList>
    </citation>
    <scope>NUCLEOTIDE SEQUENCE [LARGE SCALE GENOMIC DNA]</scope>
    <source>
        <strain evidence="6 7">NCTC11978</strain>
    </source>
</reference>
<dbReference type="GO" id="GO:0016020">
    <property type="term" value="C:membrane"/>
    <property type="evidence" value="ECO:0007669"/>
    <property type="project" value="UniProtKB-SubCell"/>
</dbReference>
<evidence type="ECO:0000256" key="4">
    <source>
        <dbReference type="ARBA" id="ARBA00022989"/>
    </source>
</evidence>
<sequence>MPRPAAKAMVKTNLRPEEDVTAYLKSKEVNPSDELARLKLLARVQAQKELLKEEERMRLSPALLPIGVSAAHTKAKEGSKGSGYPENPNTAYLESVSAKPIEEVGASRFGDLRYRIRRGKILRGVTESAIDSDLPGLIRGHLTEDVYGDAGDLVLLPNGACLVGEYRSGGIAEGQISLYVVWTRVQLPNGIVVTLDSAGSDPLGRAGMTGPVDHHYLQRFGSSLLSSFFSVSVATLGVNGQDRYNSTAAYRTGLANAFGQTASQEFQQNATIQNTIRPPQGTEISILVNKDLSFEQVLTTTEARE</sequence>
<dbReference type="AlphaFoldDB" id="A0A378KL22"/>
<comment type="similarity">
    <text evidence="2">Belongs to the TrbI/VirB10 family.</text>
</comment>
<proteinExistence type="inferred from homology"/>
<dbReference type="Gene3D" id="2.40.128.260">
    <property type="entry name" value="Type IV secretion system, VirB10/TraB/TrbI"/>
    <property type="match status" value="1"/>
</dbReference>
<evidence type="ECO:0000256" key="5">
    <source>
        <dbReference type="ARBA" id="ARBA00023136"/>
    </source>
</evidence>
<evidence type="ECO:0000256" key="1">
    <source>
        <dbReference type="ARBA" id="ARBA00004167"/>
    </source>
</evidence>
<evidence type="ECO:0000313" key="6">
    <source>
        <dbReference type="EMBL" id="STX88329.1"/>
    </source>
</evidence>
<dbReference type="EMBL" id="UGNY01000002">
    <property type="protein sequence ID" value="STX88329.1"/>
    <property type="molecule type" value="Genomic_DNA"/>
</dbReference>
<organism evidence="6 7">
    <name type="scientific">Legionella feeleii</name>
    <dbReference type="NCBI Taxonomy" id="453"/>
    <lineage>
        <taxon>Bacteria</taxon>
        <taxon>Pseudomonadati</taxon>
        <taxon>Pseudomonadota</taxon>
        <taxon>Gammaproteobacteria</taxon>
        <taxon>Legionellales</taxon>
        <taxon>Legionellaceae</taxon>
        <taxon>Legionella</taxon>
    </lineage>
</organism>